<dbReference type="SUPFAM" id="SSF100920">
    <property type="entry name" value="Heat shock protein 70kD (HSP70), peptide-binding domain"/>
    <property type="match status" value="1"/>
</dbReference>
<keyword evidence="1 3" id="KW-0547">Nucleotide-binding</keyword>
<evidence type="ECO:0000313" key="5">
    <source>
        <dbReference type="EMBL" id="PRP88760.1"/>
    </source>
</evidence>
<dbReference type="Proteomes" id="UP000241769">
    <property type="component" value="Unassembled WGS sequence"/>
</dbReference>
<dbReference type="SUPFAM" id="SSF53067">
    <property type="entry name" value="Actin-like ATPase domain"/>
    <property type="match status" value="2"/>
</dbReference>
<evidence type="ECO:0000256" key="2">
    <source>
        <dbReference type="ARBA" id="ARBA00022840"/>
    </source>
</evidence>
<dbReference type="AlphaFoldDB" id="A0A2P6NXS3"/>
<dbReference type="PROSITE" id="PS01036">
    <property type="entry name" value="HSP70_3"/>
    <property type="match status" value="1"/>
</dbReference>
<dbReference type="Pfam" id="PF00012">
    <property type="entry name" value="HSP70"/>
    <property type="match status" value="1"/>
</dbReference>
<dbReference type="Gene3D" id="3.30.420.40">
    <property type="match status" value="2"/>
</dbReference>
<dbReference type="Gene3D" id="3.90.640.10">
    <property type="entry name" value="Actin, Chain A, domain 4"/>
    <property type="match status" value="1"/>
</dbReference>
<keyword evidence="2 3" id="KW-0067">ATP-binding</keyword>
<dbReference type="PRINTS" id="PR00301">
    <property type="entry name" value="HEATSHOCK70"/>
</dbReference>
<dbReference type="InterPro" id="IPR029047">
    <property type="entry name" value="HSP70_peptide-bd_sf"/>
</dbReference>
<dbReference type="InterPro" id="IPR018181">
    <property type="entry name" value="Heat_shock_70_CS"/>
</dbReference>
<feature type="coiled-coil region" evidence="4">
    <location>
        <begin position="585"/>
        <end position="644"/>
    </location>
</feature>
<comment type="caution">
    <text evidence="5">The sequence shown here is derived from an EMBL/GenBank/DDBJ whole genome shotgun (WGS) entry which is preliminary data.</text>
</comment>
<keyword evidence="6" id="KW-1185">Reference proteome</keyword>
<reference evidence="5 6" key="1">
    <citation type="journal article" date="2018" name="Genome Biol. Evol.">
        <title>Multiple Roots of Fruiting Body Formation in Amoebozoa.</title>
        <authorList>
            <person name="Hillmann F."/>
            <person name="Forbes G."/>
            <person name="Novohradska S."/>
            <person name="Ferling I."/>
            <person name="Riege K."/>
            <person name="Groth M."/>
            <person name="Westermann M."/>
            <person name="Marz M."/>
            <person name="Spaller T."/>
            <person name="Winckler T."/>
            <person name="Schaap P."/>
            <person name="Glockner G."/>
        </authorList>
    </citation>
    <scope>NUCLEOTIDE SEQUENCE [LARGE SCALE GENOMIC DNA]</scope>
    <source>
        <strain evidence="5 6">Jena</strain>
    </source>
</reference>
<proteinExistence type="inferred from homology"/>
<evidence type="ECO:0000313" key="6">
    <source>
        <dbReference type="Proteomes" id="UP000241769"/>
    </source>
</evidence>
<dbReference type="STRING" id="1890364.A0A2P6NXS3"/>
<comment type="similarity">
    <text evidence="3">Belongs to the heat shock protein 70 family.</text>
</comment>
<accession>A0A2P6NXS3</accession>
<dbReference type="GO" id="GO:0140662">
    <property type="term" value="F:ATP-dependent protein folding chaperone"/>
    <property type="evidence" value="ECO:0007669"/>
    <property type="project" value="InterPro"/>
</dbReference>
<keyword evidence="4" id="KW-0175">Coiled coil</keyword>
<dbReference type="FunFam" id="3.90.640.10:FF:000003">
    <property type="entry name" value="Molecular chaperone DnaK"/>
    <property type="match status" value="1"/>
</dbReference>
<sequence length="666" mass="73714">MLHNSMHLLRRVNTPFRPIVPRGALFRPIRPIKPINLLSRRNYSSGAGDAVGIDIGYSTCCVAVMEEEGGARVLANPEGFRTTPAVVAWTQDGERLIGVSAKRQAHANPTETFYLTRKLLAKKYDEPEVARLQEKVNYQIVKGKNDIDAAVEVRGKKFNATEIGGILLQYMKGIAESHYGRPVLEVILAVPAHFTDAQRQAIKESGKMAGVQIEQIISEPHAAALAYGLNKSKPGSNILIFDMGGASVDVTVMHNNEGTLEIKSISGNQSLGGDDFDDLIVNNMVADFKKANKGLDPSQEPLAMQRIREAVNNMRIELSASTSSEINLPYIIADATGPKHINTKINRIRLEGMVEPLIQKSMLPVNEALEKAGLTKGDITDLVVIGGMSRMPRLVSVLERFFNKKTNRNINSDETIAMGAALQGSILRGDISEGSIFEELPLSLGLEIFPNINFPMLAKGAAIPSSVTKKFKLADSKQTQYEIRVTQGERLSATDNKVLGQMIVEDIRGDIQGELMIEITFSINVNGILEVTASNPKTGEPSKLMVRTFGSLTRDDVGITVADADIEYSNDLKRLKIRKQAYKAITIMEKALEEATMNGKEAEAEHLRSRIQQLRKVLTDGMKLKQMQDEAFKIHKEYMSAEEKKRRKNAYPGWWTRVVRTRLMGF</sequence>
<name>A0A2P6NXS3_9EUKA</name>
<evidence type="ECO:0000256" key="4">
    <source>
        <dbReference type="SAM" id="Coils"/>
    </source>
</evidence>
<dbReference type="InParanoid" id="A0A2P6NXS3"/>
<dbReference type="PANTHER" id="PTHR19375">
    <property type="entry name" value="HEAT SHOCK PROTEIN 70KDA"/>
    <property type="match status" value="1"/>
</dbReference>
<protein>
    <submittedName>
        <fullName evidence="5">Chaperone protein DnaK</fullName>
    </submittedName>
</protein>
<dbReference type="GO" id="GO:0005524">
    <property type="term" value="F:ATP binding"/>
    <property type="evidence" value="ECO:0007669"/>
    <property type="project" value="UniProtKB-KW"/>
</dbReference>
<dbReference type="InterPro" id="IPR043129">
    <property type="entry name" value="ATPase_NBD"/>
</dbReference>
<dbReference type="Gene3D" id="2.60.34.10">
    <property type="entry name" value="Substrate Binding Domain Of DNAk, Chain A, domain 1"/>
    <property type="match status" value="1"/>
</dbReference>
<dbReference type="InterPro" id="IPR013126">
    <property type="entry name" value="Hsp_70_fam"/>
</dbReference>
<evidence type="ECO:0000256" key="3">
    <source>
        <dbReference type="RuleBase" id="RU003322"/>
    </source>
</evidence>
<dbReference type="OrthoDB" id="28991at2759"/>
<dbReference type="EMBL" id="MDYQ01000007">
    <property type="protein sequence ID" value="PRP88760.1"/>
    <property type="molecule type" value="Genomic_DNA"/>
</dbReference>
<evidence type="ECO:0000256" key="1">
    <source>
        <dbReference type="ARBA" id="ARBA00022741"/>
    </source>
</evidence>
<gene>
    <name evidence="5" type="ORF">PROFUN_00228</name>
</gene>
<organism evidence="5 6">
    <name type="scientific">Planoprotostelium fungivorum</name>
    <dbReference type="NCBI Taxonomy" id="1890364"/>
    <lineage>
        <taxon>Eukaryota</taxon>
        <taxon>Amoebozoa</taxon>
        <taxon>Evosea</taxon>
        <taxon>Variosea</taxon>
        <taxon>Cavosteliida</taxon>
        <taxon>Cavosteliaceae</taxon>
        <taxon>Planoprotostelium</taxon>
    </lineage>
</organism>